<feature type="non-terminal residue" evidence="2">
    <location>
        <position position="191"/>
    </location>
</feature>
<evidence type="ECO:0000313" key="2">
    <source>
        <dbReference type="EMBL" id="GER50253.1"/>
    </source>
</evidence>
<gene>
    <name evidence="2" type="ORF">STAS_27549</name>
</gene>
<sequence length="191" mass="22233">MKIYAKRSIIGAQFLLAMRARSSRRARSISFRYSESTITLAMARSSENGDGNQWAWKMSPAMRWIRDKADSSGGAKYLHMNPVFHWRFFKHECELLFPSRVSIFLYLLFTLLPFKYDANIRVSVMFPFNILSFMNNDDQYTSTGWGALGSLLYLACIFKILWNILLFEGLICQLQLNLPTHFVILDIVRVH</sequence>
<keyword evidence="1" id="KW-1133">Transmembrane helix</keyword>
<evidence type="ECO:0000313" key="3">
    <source>
        <dbReference type="Proteomes" id="UP000325081"/>
    </source>
</evidence>
<dbReference type="Proteomes" id="UP000325081">
    <property type="component" value="Unassembled WGS sequence"/>
</dbReference>
<accession>A0A5A7QXY3</accession>
<keyword evidence="3" id="KW-1185">Reference proteome</keyword>
<name>A0A5A7QXY3_STRAF</name>
<dbReference type="GO" id="GO:0003677">
    <property type="term" value="F:DNA binding"/>
    <property type="evidence" value="ECO:0007669"/>
    <property type="project" value="UniProtKB-KW"/>
</dbReference>
<reference evidence="3" key="1">
    <citation type="journal article" date="2019" name="Curr. Biol.">
        <title>Genome Sequence of Striga asiatica Provides Insight into the Evolution of Plant Parasitism.</title>
        <authorList>
            <person name="Yoshida S."/>
            <person name="Kim S."/>
            <person name="Wafula E.K."/>
            <person name="Tanskanen J."/>
            <person name="Kim Y.M."/>
            <person name="Honaas L."/>
            <person name="Yang Z."/>
            <person name="Spallek T."/>
            <person name="Conn C.E."/>
            <person name="Ichihashi Y."/>
            <person name="Cheong K."/>
            <person name="Cui S."/>
            <person name="Der J.P."/>
            <person name="Gundlach H."/>
            <person name="Jiao Y."/>
            <person name="Hori C."/>
            <person name="Ishida J.K."/>
            <person name="Kasahara H."/>
            <person name="Kiba T."/>
            <person name="Kim M.S."/>
            <person name="Koo N."/>
            <person name="Laohavisit A."/>
            <person name="Lee Y.H."/>
            <person name="Lumba S."/>
            <person name="McCourt P."/>
            <person name="Mortimer J.C."/>
            <person name="Mutuku J.M."/>
            <person name="Nomura T."/>
            <person name="Sasaki-Sekimoto Y."/>
            <person name="Seto Y."/>
            <person name="Wang Y."/>
            <person name="Wakatake T."/>
            <person name="Sakakibara H."/>
            <person name="Demura T."/>
            <person name="Yamaguchi S."/>
            <person name="Yoneyama K."/>
            <person name="Manabe R.I."/>
            <person name="Nelson D.C."/>
            <person name="Schulman A.H."/>
            <person name="Timko M.P."/>
            <person name="dePamphilis C.W."/>
            <person name="Choi D."/>
            <person name="Shirasu K."/>
        </authorList>
    </citation>
    <scope>NUCLEOTIDE SEQUENCE [LARGE SCALE GENOMIC DNA]</scope>
    <source>
        <strain evidence="3">cv. UVA1</strain>
    </source>
</reference>
<protein>
    <submittedName>
        <fullName evidence="2">WRKY DNA-binding protein 26</fullName>
    </submittedName>
</protein>
<keyword evidence="2" id="KW-0238">DNA-binding</keyword>
<dbReference type="AlphaFoldDB" id="A0A5A7QXY3"/>
<comment type="caution">
    <text evidence="2">The sequence shown here is derived from an EMBL/GenBank/DDBJ whole genome shotgun (WGS) entry which is preliminary data.</text>
</comment>
<feature type="transmembrane region" description="Helical" evidence="1">
    <location>
        <begin position="95"/>
        <end position="114"/>
    </location>
</feature>
<evidence type="ECO:0000256" key="1">
    <source>
        <dbReference type="SAM" id="Phobius"/>
    </source>
</evidence>
<dbReference type="EMBL" id="BKCP01009181">
    <property type="protein sequence ID" value="GER50253.1"/>
    <property type="molecule type" value="Genomic_DNA"/>
</dbReference>
<organism evidence="2 3">
    <name type="scientific">Striga asiatica</name>
    <name type="common">Asiatic witchweed</name>
    <name type="synonym">Buchnera asiatica</name>
    <dbReference type="NCBI Taxonomy" id="4170"/>
    <lineage>
        <taxon>Eukaryota</taxon>
        <taxon>Viridiplantae</taxon>
        <taxon>Streptophyta</taxon>
        <taxon>Embryophyta</taxon>
        <taxon>Tracheophyta</taxon>
        <taxon>Spermatophyta</taxon>
        <taxon>Magnoliopsida</taxon>
        <taxon>eudicotyledons</taxon>
        <taxon>Gunneridae</taxon>
        <taxon>Pentapetalae</taxon>
        <taxon>asterids</taxon>
        <taxon>lamiids</taxon>
        <taxon>Lamiales</taxon>
        <taxon>Orobanchaceae</taxon>
        <taxon>Buchnereae</taxon>
        <taxon>Striga</taxon>
    </lineage>
</organism>
<keyword evidence="1" id="KW-0812">Transmembrane</keyword>
<proteinExistence type="predicted"/>
<keyword evidence="1" id="KW-0472">Membrane</keyword>
<feature type="transmembrane region" description="Helical" evidence="1">
    <location>
        <begin position="144"/>
        <end position="167"/>
    </location>
</feature>